<evidence type="ECO:0000259" key="7">
    <source>
        <dbReference type="Pfam" id="PF08281"/>
    </source>
</evidence>
<reference evidence="8" key="1">
    <citation type="submission" date="2020-05" db="EMBL/GenBank/DDBJ databases">
        <authorList>
            <person name="Chiriac C."/>
            <person name="Salcher M."/>
            <person name="Ghai R."/>
            <person name="Kavagutti S V."/>
        </authorList>
    </citation>
    <scope>NUCLEOTIDE SEQUENCE</scope>
</reference>
<dbReference type="InterPro" id="IPR013249">
    <property type="entry name" value="RNA_pol_sigma70_r4_t2"/>
</dbReference>
<evidence type="ECO:0000256" key="2">
    <source>
        <dbReference type="ARBA" id="ARBA00023015"/>
    </source>
</evidence>
<protein>
    <submittedName>
        <fullName evidence="8">Unannotated protein</fullName>
    </submittedName>
</protein>
<comment type="similarity">
    <text evidence="1">Belongs to the sigma-70 factor family. ECF subfamily.</text>
</comment>
<evidence type="ECO:0000256" key="3">
    <source>
        <dbReference type="ARBA" id="ARBA00023082"/>
    </source>
</evidence>
<keyword evidence="3" id="KW-0731">Sigma factor</keyword>
<dbReference type="InterPro" id="IPR039425">
    <property type="entry name" value="RNA_pol_sigma-70-like"/>
</dbReference>
<keyword evidence="2" id="KW-0805">Transcription regulation</keyword>
<dbReference type="GO" id="GO:0016987">
    <property type="term" value="F:sigma factor activity"/>
    <property type="evidence" value="ECO:0007669"/>
    <property type="project" value="UniProtKB-KW"/>
</dbReference>
<dbReference type="InterPro" id="IPR036388">
    <property type="entry name" value="WH-like_DNA-bd_sf"/>
</dbReference>
<dbReference type="SUPFAM" id="SSF88659">
    <property type="entry name" value="Sigma3 and sigma4 domains of RNA polymerase sigma factors"/>
    <property type="match status" value="1"/>
</dbReference>
<dbReference type="InterPro" id="IPR014284">
    <property type="entry name" value="RNA_pol_sigma-70_dom"/>
</dbReference>
<feature type="domain" description="RNA polymerase sigma-70 region 2" evidence="6">
    <location>
        <begin position="22"/>
        <end position="88"/>
    </location>
</feature>
<dbReference type="Gene3D" id="1.10.10.10">
    <property type="entry name" value="Winged helix-like DNA-binding domain superfamily/Winged helix DNA-binding domain"/>
    <property type="match status" value="1"/>
</dbReference>
<dbReference type="Pfam" id="PF08281">
    <property type="entry name" value="Sigma70_r4_2"/>
    <property type="match status" value="1"/>
</dbReference>
<dbReference type="PANTHER" id="PTHR43133:SF8">
    <property type="entry name" value="RNA POLYMERASE SIGMA FACTOR HI_1459-RELATED"/>
    <property type="match status" value="1"/>
</dbReference>
<accession>A0A6J5Z0U1</accession>
<dbReference type="InterPro" id="IPR013325">
    <property type="entry name" value="RNA_pol_sigma_r2"/>
</dbReference>
<dbReference type="PANTHER" id="PTHR43133">
    <property type="entry name" value="RNA POLYMERASE ECF-TYPE SIGMA FACTO"/>
    <property type="match status" value="1"/>
</dbReference>
<name>A0A6J5Z0U1_9ZZZZ</name>
<keyword evidence="4" id="KW-0238">DNA-binding</keyword>
<keyword evidence="5" id="KW-0804">Transcription</keyword>
<dbReference type="Gene3D" id="1.10.1740.10">
    <property type="match status" value="1"/>
</dbReference>
<dbReference type="CDD" id="cd06171">
    <property type="entry name" value="Sigma70_r4"/>
    <property type="match status" value="1"/>
</dbReference>
<evidence type="ECO:0000256" key="1">
    <source>
        <dbReference type="ARBA" id="ARBA00010641"/>
    </source>
</evidence>
<dbReference type="Pfam" id="PF04542">
    <property type="entry name" value="Sigma70_r2"/>
    <property type="match status" value="1"/>
</dbReference>
<sequence>MTSRPSIAQLKDGDSDAWVWFFTEFSGQIAGYARRMGVSDADDVTGTVLETVARSVGSFSGSHSQFRSWVFSIAHARIVDDHRRRDRRPETEFTASHDRAQGGSDIFVTSGDPDLEVAMNQLTEEQRSLLHLRFVLELSMKEIARVTDRSEVATRVAIHRCSRRLRELLSHGDMESTVEP</sequence>
<dbReference type="InterPro" id="IPR007627">
    <property type="entry name" value="RNA_pol_sigma70_r2"/>
</dbReference>
<evidence type="ECO:0000256" key="5">
    <source>
        <dbReference type="ARBA" id="ARBA00023163"/>
    </source>
</evidence>
<gene>
    <name evidence="8" type="ORF">UFOPK3331_00591</name>
</gene>
<dbReference type="GO" id="GO:0003677">
    <property type="term" value="F:DNA binding"/>
    <property type="evidence" value="ECO:0007669"/>
    <property type="project" value="UniProtKB-KW"/>
</dbReference>
<dbReference type="SUPFAM" id="SSF88946">
    <property type="entry name" value="Sigma2 domain of RNA polymerase sigma factors"/>
    <property type="match status" value="1"/>
</dbReference>
<evidence type="ECO:0000259" key="6">
    <source>
        <dbReference type="Pfam" id="PF04542"/>
    </source>
</evidence>
<evidence type="ECO:0000256" key="4">
    <source>
        <dbReference type="ARBA" id="ARBA00023125"/>
    </source>
</evidence>
<dbReference type="NCBIfam" id="TIGR02937">
    <property type="entry name" value="sigma70-ECF"/>
    <property type="match status" value="1"/>
</dbReference>
<dbReference type="AlphaFoldDB" id="A0A6J5Z0U1"/>
<dbReference type="InterPro" id="IPR013324">
    <property type="entry name" value="RNA_pol_sigma_r3/r4-like"/>
</dbReference>
<organism evidence="8">
    <name type="scientific">freshwater metagenome</name>
    <dbReference type="NCBI Taxonomy" id="449393"/>
    <lineage>
        <taxon>unclassified sequences</taxon>
        <taxon>metagenomes</taxon>
        <taxon>ecological metagenomes</taxon>
    </lineage>
</organism>
<dbReference type="GO" id="GO:0006352">
    <property type="term" value="P:DNA-templated transcription initiation"/>
    <property type="evidence" value="ECO:0007669"/>
    <property type="project" value="InterPro"/>
</dbReference>
<evidence type="ECO:0000313" key="8">
    <source>
        <dbReference type="EMBL" id="CAB4336094.1"/>
    </source>
</evidence>
<feature type="domain" description="RNA polymerase sigma factor 70 region 4 type 2" evidence="7">
    <location>
        <begin position="115"/>
        <end position="160"/>
    </location>
</feature>
<dbReference type="EMBL" id="CAESAL010000014">
    <property type="protein sequence ID" value="CAB4336094.1"/>
    <property type="molecule type" value="Genomic_DNA"/>
</dbReference>
<proteinExistence type="inferred from homology"/>